<evidence type="ECO:0000256" key="6">
    <source>
        <dbReference type="ARBA" id="ARBA00022989"/>
    </source>
</evidence>
<dbReference type="InterPro" id="IPR018076">
    <property type="entry name" value="T2SS_GspF_dom"/>
</dbReference>
<dbReference type="GO" id="GO:0015628">
    <property type="term" value="P:protein secretion by the type II secretion system"/>
    <property type="evidence" value="ECO:0007669"/>
    <property type="project" value="TreeGrafter"/>
</dbReference>
<feature type="domain" description="Type II secretion system protein GspF" evidence="9">
    <location>
        <begin position="67"/>
        <end position="190"/>
    </location>
</feature>
<comment type="caution">
    <text evidence="10">The sequence shown here is derived from an EMBL/GenBank/DDBJ whole genome shotgun (WGS) entry which is preliminary data.</text>
</comment>
<comment type="subcellular location">
    <subcellularLocation>
        <location evidence="1">Cell inner membrane</location>
        <topology evidence="1">Multi-pass membrane protein</topology>
    </subcellularLocation>
</comment>
<evidence type="ECO:0000256" key="7">
    <source>
        <dbReference type="ARBA" id="ARBA00023136"/>
    </source>
</evidence>
<keyword evidence="6 8" id="KW-1133">Transmembrane helix</keyword>
<reference evidence="10" key="1">
    <citation type="submission" date="2022-10" db="EMBL/GenBank/DDBJ databases">
        <title>Description of Fervidibacillus gen. nov. in the family Fervidibacillaceae fam. nov. with two species, Fervidibacillus albus sp. nov., and Fervidibacillus halotolerans sp. nov., isolated from tidal flat sediments.</title>
        <authorList>
            <person name="Kwon K.K."/>
            <person name="Yang S.-H."/>
        </authorList>
    </citation>
    <scope>NUCLEOTIDE SEQUENCE</scope>
    <source>
        <strain evidence="10">JCM 19140</strain>
    </source>
</reference>
<feature type="domain" description="Type II secretion system protein GspF" evidence="9">
    <location>
        <begin position="272"/>
        <end position="393"/>
    </location>
</feature>
<keyword evidence="7 8" id="KW-0472">Membrane</keyword>
<feature type="transmembrane region" description="Helical" evidence="8">
    <location>
        <begin position="220"/>
        <end position="239"/>
    </location>
</feature>
<dbReference type="PANTHER" id="PTHR30012">
    <property type="entry name" value="GENERAL SECRETION PATHWAY PROTEIN"/>
    <property type="match status" value="1"/>
</dbReference>
<accession>A0AAE3LNN5</accession>
<keyword evidence="3" id="KW-1003">Cell membrane</keyword>
<evidence type="ECO:0000256" key="4">
    <source>
        <dbReference type="ARBA" id="ARBA00022519"/>
    </source>
</evidence>
<feature type="transmembrane region" description="Helical" evidence="8">
    <location>
        <begin position="167"/>
        <end position="189"/>
    </location>
</feature>
<evidence type="ECO:0000256" key="2">
    <source>
        <dbReference type="ARBA" id="ARBA00005745"/>
    </source>
</evidence>
<evidence type="ECO:0000256" key="1">
    <source>
        <dbReference type="ARBA" id="ARBA00004429"/>
    </source>
</evidence>
<keyword evidence="4" id="KW-0997">Cell inner membrane</keyword>
<evidence type="ECO:0000256" key="3">
    <source>
        <dbReference type="ARBA" id="ARBA00022475"/>
    </source>
</evidence>
<feature type="transmembrane region" description="Helical" evidence="8">
    <location>
        <begin position="374"/>
        <end position="398"/>
    </location>
</feature>
<gene>
    <name evidence="10" type="ORF">OEV98_10660</name>
</gene>
<keyword evidence="5 8" id="KW-0812">Transmembrane</keyword>
<dbReference type="RefSeq" id="WP_263073257.1">
    <property type="nucleotide sequence ID" value="NZ_JAOUSF010000003.1"/>
</dbReference>
<evidence type="ECO:0000313" key="10">
    <source>
        <dbReference type="EMBL" id="MCU9614022.1"/>
    </source>
</evidence>
<dbReference type="InterPro" id="IPR003004">
    <property type="entry name" value="GspF/PilC"/>
</dbReference>
<dbReference type="Gene3D" id="1.20.81.30">
    <property type="entry name" value="Type II secretion system (T2SS), domain F"/>
    <property type="match status" value="2"/>
</dbReference>
<dbReference type="Proteomes" id="UP001209318">
    <property type="component" value="Unassembled WGS sequence"/>
</dbReference>
<dbReference type="FunFam" id="1.20.81.30:FF:000001">
    <property type="entry name" value="Type II secretion system protein F"/>
    <property type="match status" value="2"/>
</dbReference>
<dbReference type="Pfam" id="PF00482">
    <property type="entry name" value="T2SSF"/>
    <property type="match status" value="2"/>
</dbReference>
<keyword evidence="11" id="KW-1185">Reference proteome</keyword>
<evidence type="ECO:0000259" key="9">
    <source>
        <dbReference type="Pfam" id="PF00482"/>
    </source>
</evidence>
<dbReference type="PRINTS" id="PR00812">
    <property type="entry name" value="BCTERIALGSPF"/>
</dbReference>
<comment type="similarity">
    <text evidence="2">Belongs to the GSP F family.</text>
</comment>
<organism evidence="10 11">
    <name type="scientific">Perspicuibacillus lycopersici</name>
    <dbReference type="NCBI Taxonomy" id="1325689"/>
    <lineage>
        <taxon>Bacteria</taxon>
        <taxon>Bacillati</taxon>
        <taxon>Bacillota</taxon>
        <taxon>Bacilli</taxon>
        <taxon>Bacillales</taxon>
        <taxon>Bacillaceae</taxon>
        <taxon>Perspicuibacillus</taxon>
    </lineage>
</organism>
<dbReference type="PANTHER" id="PTHR30012:SF0">
    <property type="entry name" value="TYPE II SECRETION SYSTEM PROTEIN F-RELATED"/>
    <property type="match status" value="1"/>
</dbReference>
<evidence type="ECO:0000256" key="5">
    <source>
        <dbReference type="ARBA" id="ARBA00022692"/>
    </source>
</evidence>
<name>A0AAE3LNN5_9BACI</name>
<dbReference type="EMBL" id="JAOUSF010000003">
    <property type="protein sequence ID" value="MCU9614022.1"/>
    <property type="molecule type" value="Genomic_DNA"/>
</dbReference>
<protein>
    <submittedName>
        <fullName evidence="10">Type II secretion system F family protein</fullName>
    </submittedName>
</protein>
<evidence type="ECO:0000256" key="8">
    <source>
        <dbReference type="SAM" id="Phobius"/>
    </source>
</evidence>
<dbReference type="AlphaFoldDB" id="A0AAE3LNN5"/>
<sequence>MAIYKYVGRSTKGQMKRGTIDALNKNQALAKLREQGISPREINEAKGLFYKEITFGNPVKQQDFVIYCRQFATLIRAGVSVVQSTNILAKQTESKALKKILLAIEDELRTGVSFSNAATKHPKVFPPIFINMVRAGEATGNLDETLDRLANYFEKQYEIKKKVQSTLAYPLVLLFITIVVVIFLMVSIVPTFSHMFADMGGELPGITKYMIGLSNAIQHGWWLLLITVLFIIGAFRYLMKTNSRFFYGFHAFILKIPVFGKLLQKTAIARMTRTLSSLFSSSVPILQSLSIVERVVGNPVIGKVVLEARDALENGNRLSEPFSKSWVIPPLVTQMISIGEETGALDYMLGKIADFYEGEVDRSVDTLKSLIEPIMIVILAVVVGTVVLAILVPMFSIFQTVQ</sequence>
<dbReference type="InterPro" id="IPR042094">
    <property type="entry name" value="T2SS_GspF_sf"/>
</dbReference>
<evidence type="ECO:0000313" key="11">
    <source>
        <dbReference type="Proteomes" id="UP001209318"/>
    </source>
</evidence>
<proteinExistence type="inferred from homology"/>
<dbReference type="GO" id="GO:0005886">
    <property type="term" value="C:plasma membrane"/>
    <property type="evidence" value="ECO:0007669"/>
    <property type="project" value="UniProtKB-SubCell"/>
</dbReference>